<dbReference type="OrthoDB" id="7785529at2759"/>
<dbReference type="GO" id="GO:0007399">
    <property type="term" value="P:nervous system development"/>
    <property type="evidence" value="ECO:0007669"/>
    <property type="project" value="UniProtKB-ARBA"/>
</dbReference>
<accession>A0A9Q0D6X4</accession>
<sequence length="116" mass="13256">MEDTVKAFSVVYNPINKDNTFTGGDYISGSVTLELAKDCKIKSLYVQIKGKAKVRWTENYGRTVVVYSDKQKFFRIKQSVIQEFKGQASWGCPNLDIIKMTHLTGVRVRLLISVRF</sequence>
<dbReference type="Gene3D" id="2.60.40.640">
    <property type="match status" value="1"/>
</dbReference>
<protein>
    <recommendedName>
        <fullName evidence="2">Arrestin-like N-terminal domain-containing protein</fullName>
    </recommendedName>
</protein>
<gene>
    <name evidence="3" type="ORF">NHX12_034465</name>
</gene>
<keyword evidence="4" id="KW-1185">Reference proteome</keyword>
<dbReference type="InterPro" id="IPR014756">
    <property type="entry name" value="Ig_E-set"/>
</dbReference>
<comment type="caution">
    <text evidence="3">The sequence shown here is derived from an EMBL/GenBank/DDBJ whole genome shotgun (WGS) entry which is preliminary data.</text>
</comment>
<dbReference type="AlphaFoldDB" id="A0A9Q0D6X4"/>
<evidence type="ECO:0000313" key="4">
    <source>
        <dbReference type="Proteomes" id="UP001148018"/>
    </source>
</evidence>
<dbReference type="Pfam" id="PF00339">
    <property type="entry name" value="Arrestin_N"/>
    <property type="match status" value="1"/>
</dbReference>
<dbReference type="InterPro" id="IPR014752">
    <property type="entry name" value="Arrestin-like_C"/>
</dbReference>
<proteinExistence type="inferred from homology"/>
<dbReference type="SUPFAM" id="SSF81296">
    <property type="entry name" value="E set domains"/>
    <property type="match status" value="1"/>
</dbReference>
<dbReference type="Proteomes" id="UP001148018">
    <property type="component" value="Unassembled WGS sequence"/>
</dbReference>
<evidence type="ECO:0000259" key="2">
    <source>
        <dbReference type="Pfam" id="PF00339"/>
    </source>
</evidence>
<reference evidence="3" key="1">
    <citation type="submission" date="2022-07" db="EMBL/GenBank/DDBJ databases">
        <title>Chromosome-level genome of Muraenolepis orangiensis.</title>
        <authorList>
            <person name="Kim J."/>
        </authorList>
    </citation>
    <scope>NUCLEOTIDE SEQUENCE</scope>
    <source>
        <strain evidence="3">KU_S4_2022</strain>
        <tissue evidence="3">Muscle</tissue>
    </source>
</reference>
<organism evidence="3 4">
    <name type="scientific">Muraenolepis orangiensis</name>
    <name type="common">Patagonian moray cod</name>
    <dbReference type="NCBI Taxonomy" id="630683"/>
    <lineage>
        <taxon>Eukaryota</taxon>
        <taxon>Metazoa</taxon>
        <taxon>Chordata</taxon>
        <taxon>Craniata</taxon>
        <taxon>Vertebrata</taxon>
        <taxon>Euteleostomi</taxon>
        <taxon>Actinopterygii</taxon>
        <taxon>Neopterygii</taxon>
        <taxon>Teleostei</taxon>
        <taxon>Neoteleostei</taxon>
        <taxon>Acanthomorphata</taxon>
        <taxon>Zeiogadaria</taxon>
        <taxon>Gadariae</taxon>
        <taxon>Gadiformes</taxon>
        <taxon>Muraenolepidoidei</taxon>
        <taxon>Muraenolepididae</taxon>
        <taxon>Muraenolepis</taxon>
    </lineage>
</organism>
<dbReference type="InterPro" id="IPR011021">
    <property type="entry name" value="Arrestin-like_N"/>
</dbReference>
<evidence type="ECO:0000313" key="3">
    <source>
        <dbReference type="EMBL" id="KAJ3583103.1"/>
    </source>
</evidence>
<evidence type="ECO:0000256" key="1">
    <source>
        <dbReference type="ARBA" id="ARBA00005298"/>
    </source>
</evidence>
<comment type="similarity">
    <text evidence="1">Belongs to the arrestin family.</text>
</comment>
<feature type="domain" description="Arrestin-like N-terminal" evidence="2">
    <location>
        <begin position="16"/>
        <end position="82"/>
    </location>
</feature>
<dbReference type="EMBL" id="JANIIK010000549">
    <property type="protein sequence ID" value="KAJ3583103.1"/>
    <property type="molecule type" value="Genomic_DNA"/>
</dbReference>
<name>A0A9Q0D6X4_9TELE</name>